<gene>
    <name evidence="1" type="ORF">LTR25_011057</name>
</gene>
<reference evidence="1 2" key="1">
    <citation type="submission" date="2023-06" db="EMBL/GenBank/DDBJ databases">
        <title>Black Yeasts Isolated from many extreme environments.</title>
        <authorList>
            <person name="Coleine C."/>
            <person name="Stajich J.E."/>
            <person name="Selbmann L."/>
        </authorList>
    </citation>
    <scope>NUCLEOTIDE SEQUENCE [LARGE SCALE GENOMIC DNA]</scope>
    <source>
        <strain evidence="1 2">CCFEE 5887</strain>
    </source>
</reference>
<dbReference type="PANTHER" id="PTHR37535:SF4">
    <property type="entry name" value="FLUG DOMAIN-CONTAINING PROTEIN"/>
    <property type="match status" value="1"/>
</dbReference>
<comment type="caution">
    <text evidence="1">The sequence shown here is derived from an EMBL/GenBank/DDBJ whole genome shotgun (WGS) entry which is preliminary data.</text>
</comment>
<evidence type="ECO:0000313" key="1">
    <source>
        <dbReference type="EMBL" id="KAK5527578.1"/>
    </source>
</evidence>
<evidence type="ECO:0000313" key="2">
    <source>
        <dbReference type="Proteomes" id="UP001345827"/>
    </source>
</evidence>
<dbReference type="Proteomes" id="UP001345827">
    <property type="component" value="Unassembled WGS sequence"/>
</dbReference>
<name>A0AAV9PUT3_9PEZI</name>
<keyword evidence="2" id="KW-1185">Reference proteome</keyword>
<dbReference type="InterPro" id="IPR021842">
    <property type="entry name" value="DUF3435"/>
</dbReference>
<sequence length="638" mass="74101">MTFLKWILDVHPRVRKRSTLDEYWRVWCMLYRKSVGKGLHAKVMEEVRDYIDGYLTIKYNLDTGVREKPVMDVDDVFLVLHHHWVLDTSVFPDERQRLQLAFLLLLSAYTATRPAALVYKATNRTKQREHYLGWEDDGPGDHDEMDLDWEDIKTLCYEDVTLVMLPNPEAKRDLLAMEITLKYTKGYQKKPNPKTYILTEVDTLIFDPILLMITIAILDNAFESNVSSMEDIIRIRVRAPRRSLEFKWRANMLKKPVFRQAERTPTGIQTSPVKALRYHTYLYFLQRLGLQAGLMQILGGYVLRRGAGEAVEGVATQPQLQQVMCHRDAGIYQAYINQRVQCDVQAAFLGQPSSTALFKAVTHMSRHADPRAPTDPTVGEVNALKEDPEIVQLRELRDRLSSEARKEAGTLKKAETQGTKIYQMYKEADRALRSAKMTALNSAKKAARQQFFDTISTIEINKQLDLSMLDLDEGDWEPQKVEHKLEERQILADLFCKDTDLVSDREKIHHRICTANALVALCRKKDVPARLKPDRTWGIRHKCESPERQPFPKAPTTTQCVFCFWNTREPREVRLHNFSTVYKTRDHVELHLKQFKENDDIPCLDPQCQASAVVLRGHMHFKNHQARMHNYDVFRTFS</sequence>
<proteinExistence type="predicted"/>
<dbReference type="EMBL" id="JAXLQG010000042">
    <property type="protein sequence ID" value="KAK5527578.1"/>
    <property type="molecule type" value="Genomic_DNA"/>
</dbReference>
<dbReference type="AlphaFoldDB" id="A0AAV9PUT3"/>
<evidence type="ECO:0008006" key="3">
    <source>
        <dbReference type="Google" id="ProtNLM"/>
    </source>
</evidence>
<organism evidence="1 2">
    <name type="scientific">Vermiconidia calcicola</name>
    <dbReference type="NCBI Taxonomy" id="1690605"/>
    <lineage>
        <taxon>Eukaryota</taxon>
        <taxon>Fungi</taxon>
        <taxon>Dikarya</taxon>
        <taxon>Ascomycota</taxon>
        <taxon>Pezizomycotina</taxon>
        <taxon>Dothideomycetes</taxon>
        <taxon>Dothideomycetidae</taxon>
        <taxon>Mycosphaerellales</taxon>
        <taxon>Extremaceae</taxon>
        <taxon>Vermiconidia</taxon>
    </lineage>
</organism>
<dbReference type="Pfam" id="PF11917">
    <property type="entry name" value="DUF3435"/>
    <property type="match status" value="1"/>
</dbReference>
<protein>
    <recommendedName>
        <fullName evidence="3">FluG domain-containing protein</fullName>
    </recommendedName>
</protein>
<dbReference type="PANTHER" id="PTHR37535">
    <property type="entry name" value="FLUG DOMAIN PROTEIN"/>
    <property type="match status" value="1"/>
</dbReference>
<accession>A0AAV9PUT3</accession>